<dbReference type="CDD" id="cd12162">
    <property type="entry name" value="2-Hacid_dh_4"/>
    <property type="match status" value="1"/>
</dbReference>
<dbReference type="InterPro" id="IPR006139">
    <property type="entry name" value="D-isomer_2_OHA_DH_cat_dom"/>
</dbReference>
<dbReference type="InterPro" id="IPR050418">
    <property type="entry name" value="D-iso_2-hydroxyacid_DH_PdxB"/>
</dbReference>
<dbReference type="PROSITE" id="PS00670">
    <property type="entry name" value="D_2_HYDROXYACID_DH_2"/>
    <property type="match status" value="1"/>
</dbReference>
<dbReference type="AlphaFoldDB" id="A0A5C6FHZ7"/>
<dbReference type="PANTHER" id="PTHR43761">
    <property type="entry name" value="D-ISOMER SPECIFIC 2-HYDROXYACID DEHYDROGENASE FAMILY PROTEIN (AFU_ORTHOLOGUE AFUA_1G13630)"/>
    <property type="match status" value="1"/>
</dbReference>
<evidence type="ECO:0000259" key="6">
    <source>
        <dbReference type="Pfam" id="PF02826"/>
    </source>
</evidence>
<reference evidence="7 8" key="1">
    <citation type="submission" date="2019-02" db="EMBL/GenBank/DDBJ databases">
        <title>Deep-cultivation of Planctomycetes and their phenomic and genomic characterization uncovers novel biology.</title>
        <authorList>
            <person name="Wiegand S."/>
            <person name="Jogler M."/>
            <person name="Boedeker C."/>
            <person name="Pinto D."/>
            <person name="Vollmers J."/>
            <person name="Rivas-Marin E."/>
            <person name="Kohn T."/>
            <person name="Peeters S.H."/>
            <person name="Heuer A."/>
            <person name="Rast P."/>
            <person name="Oberbeckmann S."/>
            <person name="Bunk B."/>
            <person name="Jeske O."/>
            <person name="Meyerdierks A."/>
            <person name="Storesund J.E."/>
            <person name="Kallscheuer N."/>
            <person name="Luecker S."/>
            <person name="Lage O.M."/>
            <person name="Pohl T."/>
            <person name="Merkel B.J."/>
            <person name="Hornburger P."/>
            <person name="Mueller R.-W."/>
            <person name="Bruemmer F."/>
            <person name="Labrenz M."/>
            <person name="Spormann A.M."/>
            <person name="Op Den Camp H."/>
            <person name="Overmann J."/>
            <person name="Amann R."/>
            <person name="Jetten M.S.M."/>
            <person name="Mascher T."/>
            <person name="Medema M.H."/>
            <person name="Devos D.P."/>
            <person name="Kaster A.-K."/>
            <person name="Ovreas L."/>
            <person name="Rohde M."/>
            <person name="Galperin M.Y."/>
            <person name="Jogler C."/>
        </authorList>
    </citation>
    <scope>NUCLEOTIDE SEQUENCE [LARGE SCALE GENOMIC DNA]</scope>
    <source>
        <strain evidence="7 8">V7</strain>
    </source>
</reference>
<gene>
    <name evidence="7" type="primary">hprA_1</name>
    <name evidence="7" type="ORF">V7x_33980</name>
</gene>
<dbReference type="GO" id="GO:0051287">
    <property type="term" value="F:NAD binding"/>
    <property type="evidence" value="ECO:0007669"/>
    <property type="project" value="InterPro"/>
</dbReference>
<dbReference type="Pfam" id="PF00389">
    <property type="entry name" value="2-Hacid_dh"/>
    <property type="match status" value="1"/>
</dbReference>
<comment type="similarity">
    <text evidence="1 4">Belongs to the D-isomer specific 2-hydroxyacid dehydrogenase family.</text>
</comment>
<dbReference type="OrthoDB" id="277029at2"/>
<evidence type="ECO:0000256" key="1">
    <source>
        <dbReference type="ARBA" id="ARBA00005854"/>
    </source>
</evidence>
<dbReference type="EMBL" id="SJPZ01000002">
    <property type="protein sequence ID" value="TWU61710.1"/>
    <property type="molecule type" value="Genomic_DNA"/>
</dbReference>
<protein>
    <submittedName>
        <fullName evidence="7">Glycerate dehydrogenase</fullName>
        <ecNumber evidence="7">1.1.1.29</ecNumber>
    </submittedName>
</protein>
<dbReference type="RefSeq" id="WP_146414525.1">
    <property type="nucleotide sequence ID" value="NZ_SJPZ01000002.1"/>
</dbReference>
<dbReference type="Pfam" id="PF02826">
    <property type="entry name" value="2-Hacid_dh_C"/>
    <property type="match status" value="1"/>
</dbReference>
<sequence>MKIVVTDAHTANPGDLSWDALSTMGDVQVYPRTAVDEIIPRCQDADVVLTNKVPLNAETLAALPQLRYIGVTATGTNIIDLEAASQRGIVVTNVPDYSSRSVAQHVFAMVLELANQVGRHNDAVQDGQWQRCPDFSFTTGPLIELAGSSMGIIGFGAIGRCTAAIARALGMNVLAYSRTPPKPDPNDPDAFTPVGLDDLLGQSDVVSLHCPLTPQTHHLINAQRLSTMKSSAWLVNTSRGPVIDEDALASALRNGVIGAAALDVLDSEPMKPDHPLMGLDRCIITPHVAWATVQARRRLIDTVTANVRQWIDGDAVNVVN</sequence>
<feature type="domain" description="D-isomer specific 2-hydroxyacid dehydrogenase catalytic" evidence="5">
    <location>
        <begin position="19"/>
        <end position="320"/>
    </location>
</feature>
<dbReference type="PANTHER" id="PTHR43761:SF1">
    <property type="entry name" value="D-ISOMER SPECIFIC 2-HYDROXYACID DEHYDROGENASE CATALYTIC DOMAIN-CONTAINING PROTEIN-RELATED"/>
    <property type="match status" value="1"/>
</dbReference>
<feature type="domain" description="D-isomer specific 2-hydroxyacid dehydrogenase NAD-binding" evidence="6">
    <location>
        <begin position="107"/>
        <end position="289"/>
    </location>
</feature>
<dbReference type="Proteomes" id="UP000316476">
    <property type="component" value="Unassembled WGS sequence"/>
</dbReference>
<dbReference type="EC" id="1.1.1.29" evidence="7"/>
<evidence type="ECO:0000313" key="7">
    <source>
        <dbReference type="EMBL" id="TWU61710.1"/>
    </source>
</evidence>
<dbReference type="InterPro" id="IPR029752">
    <property type="entry name" value="D-isomer_DH_CS1"/>
</dbReference>
<keyword evidence="2 4" id="KW-0560">Oxidoreductase</keyword>
<comment type="caution">
    <text evidence="7">The sequence shown here is derived from an EMBL/GenBank/DDBJ whole genome shotgun (WGS) entry which is preliminary data.</text>
</comment>
<dbReference type="InterPro" id="IPR006140">
    <property type="entry name" value="D-isomer_DH_NAD-bd"/>
</dbReference>
<proteinExistence type="inferred from homology"/>
<organism evidence="7 8">
    <name type="scientific">Crateriforma conspicua</name>
    <dbReference type="NCBI Taxonomy" id="2527996"/>
    <lineage>
        <taxon>Bacteria</taxon>
        <taxon>Pseudomonadati</taxon>
        <taxon>Planctomycetota</taxon>
        <taxon>Planctomycetia</taxon>
        <taxon>Planctomycetales</taxon>
        <taxon>Planctomycetaceae</taxon>
        <taxon>Crateriforma</taxon>
    </lineage>
</organism>
<dbReference type="SUPFAM" id="SSF51735">
    <property type="entry name" value="NAD(P)-binding Rossmann-fold domains"/>
    <property type="match status" value="1"/>
</dbReference>
<dbReference type="Gene3D" id="3.40.50.720">
    <property type="entry name" value="NAD(P)-binding Rossmann-like Domain"/>
    <property type="match status" value="2"/>
</dbReference>
<keyword evidence="3" id="KW-0520">NAD</keyword>
<dbReference type="InterPro" id="IPR036291">
    <property type="entry name" value="NAD(P)-bd_dom_sf"/>
</dbReference>
<evidence type="ECO:0000256" key="3">
    <source>
        <dbReference type="ARBA" id="ARBA00023027"/>
    </source>
</evidence>
<dbReference type="InterPro" id="IPR029753">
    <property type="entry name" value="D-isomer_DH_CS"/>
</dbReference>
<dbReference type="SUPFAM" id="SSF52283">
    <property type="entry name" value="Formate/glycerate dehydrogenase catalytic domain-like"/>
    <property type="match status" value="1"/>
</dbReference>
<dbReference type="FunFam" id="3.40.50.720:FF:000203">
    <property type="entry name" value="D-3-phosphoglycerate dehydrogenase (SerA)"/>
    <property type="match status" value="1"/>
</dbReference>
<dbReference type="PROSITE" id="PS00065">
    <property type="entry name" value="D_2_HYDROXYACID_DH_1"/>
    <property type="match status" value="1"/>
</dbReference>
<name>A0A5C6FHZ7_9PLAN</name>
<evidence type="ECO:0000256" key="4">
    <source>
        <dbReference type="RuleBase" id="RU003719"/>
    </source>
</evidence>
<dbReference type="GO" id="GO:0008465">
    <property type="term" value="F:hydroxypyruvate reductase (NADH) activity"/>
    <property type="evidence" value="ECO:0007669"/>
    <property type="project" value="UniProtKB-EC"/>
</dbReference>
<evidence type="ECO:0000256" key="2">
    <source>
        <dbReference type="ARBA" id="ARBA00023002"/>
    </source>
</evidence>
<accession>A0A5C6FHZ7</accession>
<dbReference type="PROSITE" id="PS00671">
    <property type="entry name" value="D_2_HYDROXYACID_DH_3"/>
    <property type="match status" value="1"/>
</dbReference>
<evidence type="ECO:0000259" key="5">
    <source>
        <dbReference type="Pfam" id="PF00389"/>
    </source>
</evidence>
<evidence type="ECO:0000313" key="8">
    <source>
        <dbReference type="Proteomes" id="UP000316476"/>
    </source>
</evidence>